<dbReference type="SUPFAM" id="SSF55961">
    <property type="entry name" value="Bet v1-like"/>
    <property type="match status" value="1"/>
</dbReference>
<name>D8K7Q4_NITWC</name>
<evidence type="ECO:0000313" key="1">
    <source>
        <dbReference type="EMBL" id="ADJ28931.1"/>
    </source>
</evidence>
<dbReference type="OrthoDB" id="5568133at2"/>
<dbReference type="InterPro" id="IPR023393">
    <property type="entry name" value="START-like_dom_sf"/>
</dbReference>
<dbReference type="Proteomes" id="UP000000393">
    <property type="component" value="Chromosome"/>
</dbReference>
<dbReference type="EMBL" id="CP002086">
    <property type="protein sequence ID" value="ADJ28931.1"/>
    <property type="molecule type" value="Genomic_DNA"/>
</dbReference>
<dbReference type="RefSeq" id="WP_013221020.1">
    <property type="nucleotide sequence ID" value="NC_014315.1"/>
</dbReference>
<evidence type="ECO:0000313" key="2">
    <source>
        <dbReference type="Proteomes" id="UP000000393"/>
    </source>
</evidence>
<dbReference type="HOGENOM" id="CLU_096459_1_0_6"/>
<keyword evidence="2" id="KW-1185">Reference proteome</keyword>
<protein>
    <recommendedName>
        <fullName evidence="3">Ribosome association toxin RatA</fullName>
    </recommendedName>
</protein>
<accession>D8K7Q4</accession>
<dbReference type="STRING" id="105559.Nwat_2098"/>
<dbReference type="eggNOG" id="ENOG5033473">
    <property type="taxonomic scope" value="Bacteria"/>
</dbReference>
<sequence>MLRRTKTVEIENLEVLRCHSRYTVSGQVRLQSPLEAVRAQLLNFNHMDRLHRCIQRSELQYRFPDGRHRVHVQVRFCIIRFEFALQSTQDFTWNEYTIQAVMLPEKGDFTYGKIWWNLAPDDSEGTQLQFRVELIPAFWVPPLIGPYLLKHLLLEKAREITQNLERLATLS</sequence>
<gene>
    <name evidence="1" type="ordered locus">Nwat_2098</name>
</gene>
<proteinExistence type="predicted"/>
<dbReference type="AlphaFoldDB" id="D8K7Q4"/>
<dbReference type="KEGG" id="nwa:Nwat_2098"/>
<dbReference type="Gene3D" id="3.30.530.20">
    <property type="match status" value="1"/>
</dbReference>
<evidence type="ECO:0008006" key="3">
    <source>
        <dbReference type="Google" id="ProtNLM"/>
    </source>
</evidence>
<organism evidence="1 2">
    <name type="scientific">Nitrosococcus watsoni (strain C-113)</name>
    <dbReference type="NCBI Taxonomy" id="105559"/>
    <lineage>
        <taxon>Bacteria</taxon>
        <taxon>Pseudomonadati</taxon>
        <taxon>Pseudomonadota</taxon>
        <taxon>Gammaproteobacteria</taxon>
        <taxon>Chromatiales</taxon>
        <taxon>Chromatiaceae</taxon>
        <taxon>Nitrosococcus</taxon>
    </lineage>
</organism>
<reference evidence="1 2" key="1">
    <citation type="submission" date="2010-06" db="EMBL/GenBank/DDBJ databases">
        <title>Complete sequence of chromosome of Nitrosococcus watsoni C-113.</title>
        <authorList>
            <consortium name="US DOE Joint Genome Institute"/>
            <person name="Lucas S."/>
            <person name="Copeland A."/>
            <person name="Lapidus A."/>
            <person name="Cheng J.-F."/>
            <person name="Bruce D."/>
            <person name="Goodwin L."/>
            <person name="Pitluck S."/>
            <person name="Malfatti S.A."/>
            <person name="Chain P.S.G."/>
            <person name="Land M."/>
            <person name="Hauser L."/>
            <person name="Kyrpides N."/>
            <person name="Ivanova N."/>
            <person name="Cambell M.A."/>
            <person name="Heidelberg J.F."/>
            <person name="Klotz M.G."/>
            <person name="Woyke T."/>
        </authorList>
    </citation>
    <scope>NUCLEOTIDE SEQUENCE [LARGE SCALE GENOMIC DNA]</scope>
    <source>
        <strain evidence="1 2">C-113</strain>
    </source>
</reference>